<proteinExistence type="predicted"/>
<sequence>MSANERICAWLIEQGYTSGWVVTGTEITLWLNPEPQPEIPAELLDPA</sequence>
<protein>
    <submittedName>
        <fullName evidence="1">Uncharacterized protein</fullName>
    </submittedName>
</protein>
<organism evidence="1">
    <name type="scientific">uncultured Caudovirales phage</name>
    <dbReference type="NCBI Taxonomy" id="2100421"/>
    <lineage>
        <taxon>Viruses</taxon>
        <taxon>Duplodnaviria</taxon>
        <taxon>Heunggongvirae</taxon>
        <taxon>Uroviricota</taxon>
        <taxon>Caudoviricetes</taxon>
        <taxon>Peduoviridae</taxon>
        <taxon>Maltschvirus</taxon>
        <taxon>Maltschvirus maltsch</taxon>
    </lineage>
</organism>
<reference evidence="1" key="1">
    <citation type="submission" date="2020-05" db="EMBL/GenBank/DDBJ databases">
        <authorList>
            <person name="Chiriac C."/>
            <person name="Salcher M."/>
            <person name="Ghai R."/>
            <person name="Kavagutti S V."/>
        </authorList>
    </citation>
    <scope>NUCLEOTIDE SEQUENCE</scope>
</reference>
<gene>
    <name evidence="1" type="ORF">UFOVP226_23</name>
</gene>
<dbReference type="EMBL" id="LR798272">
    <property type="protein sequence ID" value="CAB5219055.1"/>
    <property type="molecule type" value="Genomic_DNA"/>
</dbReference>
<accession>A0A6J7WQN9</accession>
<evidence type="ECO:0000313" key="1">
    <source>
        <dbReference type="EMBL" id="CAB5219055.1"/>
    </source>
</evidence>
<name>A0A6J7WQN9_9CAUD</name>